<dbReference type="Gene3D" id="3.20.20.10">
    <property type="entry name" value="Alanine racemase"/>
    <property type="match status" value="1"/>
</dbReference>
<dbReference type="GO" id="GO:0008836">
    <property type="term" value="F:diaminopimelate decarboxylase activity"/>
    <property type="evidence" value="ECO:0007669"/>
    <property type="project" value="TreeGrafter"/>
</dbReference>
<dbReference type="AlphaFoldDB" id="A0A839IL28"/>
<keyword evidence="6" id="KW-1185">Reference proteome</keyword>
<dbReference type="Gene3D" id="2.40.37.10">
    <property type="entry name" value="Lyase, Ornithine Decarboxylase, Chain A, domain 1"/>
    <property type="match status" value="1"/>
</dbReference>
<dbReference type="PANTHER" id="PTHR43727">
    <property type="entry name" value="DIAMINOPIMELATE DECARBOXYLASE"/>
    <property type="match status" value="1"/>
</dbReference>
<dbReference type="GO" id="GO:0009089">
    <property type="term" value="P:lysine biosynthetic process via diaminopimelate"/>
    <property type="evidence" value="ECO:0007669"/>
    <property type="project" value="TreeGrafter"/>
</dbReference>
<dbReference type="InterPro" id="IPR009006">
    <property type="entry name" value="Ala_racemase/Decarboxylase_C"/>
</dbReference>
<proteinExistence type="predicted"/>
<evidence type="ECO:0000256" key="1">
    <source>
        <dbReference type="ARBA" id="ARBA00001933"/>
    </source>
</evidence>
<dbReference type="EMBL" id="JACJFM010000002">
    <property type="protein sequence ID" value="MBB1485410.1"/>
    <property type="molecule type" value="Genomic_DNA"/>
</dbReference>
<dbReference type="PRINTS" id="PR01182">
    <property type="entry name" value="ORNDCRBXLASE"/>
</dbReference>
<dbReference type="SUPFAM" id="SSF50621">
    <property type="entry name" value="Alanine racemase C-terminal domain-like"/>
    <property type="match status" value="1"/>
</dbReference>
<dbReference type="PROSITE" id="PS00879">
    <property type="entry name" value="ODR_DC_2_2"/>
    <property type="match status" value="1"/>
</dbReference>
<dbReference type="Pfam" id="PF02784">
    <property type="entry name" value="Orn_Arg_deC_N"/>
    <property type="match status" value="1"/>
</dbReference>
<dbReference type="Proteomes" id="UP000565262">
    <property type="component" value="Unassembled WGS sequence"/>
</dbReference>
<comment type="caution">
    <text evidence="5">The sequence shown here is derived from an EMBL/GenBank/DDBJ whole genome shotgun (WGS) entry which is preliminary data.</text>
</comment>
<organism evidence="5 6">
    <name type="scientific">Oceanospirillum sediminis</name>
    <dbReference type="NCBI Taxonomy" id="2760088"/>
    <lineage>
        <taxon>Bacteria</taxon>
        <taxon>Pseudomonadati</taxon>
        <taxon>Pseudomonadota</taxon>
        <taxon>Gammaproteobacteria</taxon>
        <taxon>Oceanospirillales</taxon>
        <taxon>Oceanospirillaceae</taxon>
        <taxon>Oceanospirillum</taxon>
    </lineage>
</organism>
<sequence>MQLPDHIVNKALELQQGQSQPLVSYIYDLPELRLHLEMMKADLPDQVELFYAVKANPDPVILQQVAEIVDGLEIASGGELELIQPFLQGKPFIFGGPAKLSEDLYQAIALGADLLHIESASELIRLNSLAQRQQLKVPVLLRLNPVLPEEMQTTLTMAGRATAFGIDEQHLADVINLAKRCDWIDLQGFHIHALSHQLEAERHLRLLDFLIGRACQLAEQHGFELKKLNLGGGIGVNYRQPEQQYQWPVFADGLRNLLDHSERRHLQIRFEMGRYLTAFCGYYVMEVLDLKHNHGADFAVCRGGTHQFRLPAAQSHSHPFICIETGRYPELQHFALEAASITVAGQLCTPKDILARDHFVQRVSIGDLLVFPLAGAYAWNISHQNFLCHPAPVFHYLRPDDVSVSADASGVESDKQCESLKIKEVNTAAEEVNTEIEEVIV</sequence>
<dbReference type="InterPro" id="IPR000183">
    <property type="entry name" value="Orn/DAP/Arg_de-COase"/>
</dbReference>
<dbReference type="PANTHER" id="PTHR43727:SF2">
    <property type="entry name" value="GROUP IV DECARBOXYLASE"/>
    <property type="match status" value="1"/>
</dbReference>
<evidence type="ECO:0000256" key="3">
    <source>
        <dbReference type="PIRSR" id="PIRSR600183-50"/>
    </source>
</evidence>
<evidence type="ECO:0000256" key="2">
    <source>
        <dbReference type="ARBA" id="ARBA00022898"/>
    </source>
</evidence>
<dbReference type="RefSeq" id="WP_182807192.1">
    <property type="nucleotide sequence ID" value="NZ_JACJFM010000002.1"/>
</dbReference>
<dbReference type="SUPFAM" id="SSF51419">
    <property type="entry name" value="PLP-binding barrel"/>
    <property type="match status" value="1"/>
</dbReference>
<reference evidence="5 6" key="1">
    <citation type="submission" date="2020-08" db="EMBL/GenBank/DDBJ databases">
        <title>Oceanospirillum sp. nov. isolated from marine sediment.</title>
        <authorList>
            <person name="Ji X."/>
        </authorList>
    </citation>
    <scope>NUCLEOTIDE SEQUENCE [LARGE SCALE GENOMIC DNA]</scope>
    <source>
        <strain evidence="5 6">D5</strain>
    </source>
</reference>
<dbReference type="InterPro" id="IPR022657">
    <property type="entry name" value="De-COase2_CS"/>
</dbReference>
<dbReference type="CDD" id="cd06843">
    <property type="entry name" value="PLPDE_III_PvsE_like"/>
    <property type="match status" value="1"/>
</dbReference>
<keyword evidence="2 3" id="KW-0663">Pyridoxal phosphate</keyword>
<feature type="modified residue" description="N6-(pyridoxal phosphate)lysine" evidence="3">
    <location>
        <position position="54"/>
    </location>
</feature>
<dbReference type="InterPro" id="IPR029066">
    <property type="entry name" value="PLP-binding_barrel"/>
</dbReference>
<dbReference type="GO" id="GO:0006596">
    <property type="term" value="P:polyamine biosynthetic process"/>
    <property type="evidence" value="ECO:0007669"/>
    <property type="project" value="InterPro"/>
</dbReference>
<feature type="active site" description="Proton donor" evidence="3">
    <location>
        <position position="348"/>
    </location>
</feature>
<evidence type="ECO:0000313" key="6">
    <source>
        <dbReference type="Proteomes" id="UP000565262"/>
    </source>
</evidence>
<name>A0A839IL28_9GAMM</name>
<evidence type="ECO:0000313" key="5">
    <source>
        <dbReference type="EMBL" id="MBB1485410.1"/>
    </source>
</evidence>
<accession>A0A839IL28</accession>
<dbReference type="InterPro" id="IPR002433">
    <property type="entry name" value="Orn_de-COase"/>
</dbReference>
<dbReference type="PRINTS" id="PR01179">
    <property type="entry name" value="ODADCRBXLASE"/>
</dbReference>
<gene>
    <name evidence="5" type="ORF">H4O21_02150</name>
</gene>
<comment type="cofactor">
    <cofactor evidence="1 3">
        <name>pyridoxal 5'-phosphate</name>
        <dbReference type="ChEBI" id="CHEBI:597326"/>
    </cofactor>
</comment>
<protein>
    <submittedName>
        <fullName evidence="5">Type III PLP-dependent enzyme</fullName>
    </submittedName>
</protein>
<feature type="domain" description="Orn/DAP/Arg decarboxylase 2 N-terminal" evidence="4">
    <location>
        <begin position="33"/>
        <end position="278"/>
    </location>
</feature>
<evidence type="ECO:0000259" key="4">
    <source>
        <dbReference type="Pfam" id="PF02784"/>
    </source>
</evidence>
<dbReference type="InterPro" id="IPR022644">
    <property type="entry name" value="De-COase2_N"/>
</dbReference>